<dbReference type="InterPro" id="IPR003423">
    <property type="entry name" value="OMP_efflux"/>
</dbReference>
<evidence type="ECO:0000256" key="2">
    <source>
        <dbReference type="RuleBase" id="RU362097"/>
    </source>
</evidence>
<accession>A0A643FWI5</accession>
<dbReference type="SUPFAM" id="SSF56954">
    <property type="entry name" value="Outer membrane efflux proteins (OEP)"/>
    <property type="match status" value="1"/>
</dbReference>
<dbReference type="GO" id="GO:0005886">
    <property type="term" value="C:plasma membrane"/>
    <property type="evidence" value="ECO:0007669"/>
    <property type="project" value="UniProtKB-SubCell"/>
</dbReference>
<comment type="subcellular location">
    <subcellularLocation>
        <location evidence="2">Cell membrane</location>
        <topology evidence="2">Lipid-anchor</topology>
    </subcellularLocation>
</comment>
<proteinExistence type="inferred from homology"/>
<keyword evidence="2" id="KW-0449">Lipoprotein</keyword>
<keyword evidence="2" id="KW-0812">Transmembrane</keyword>
<evidence type="ECO:0000313" key="4">
    <source>
        <dbReference type="Proteomes" id="UP000397656"/>
    </source>
</evidence>
<protein>
    <submittedName>
        <fullName evidence="3">TolC family protein</fullName>
    </submittedName>
</protein>
<dbReference type="Gene3D" id="2.20.200.10">
    <property type="entry name" value="Outer membrane efflux proteins (OEP)"/>
    <property type="match status" value="1"/>
</dbReference>
<dbReference type="Proteomes" id="UP000397656">
    <property type="component" value="Chromosome 1"/>
</dbReference>
<dbReference type="NCBIfam" id="TIGR01845">
    <property type="entry name" value="outer_NodT"/>
    <property type="match status" value="1"/>
</dbReference>
<reference evidence="3 4" key="1">
    <citation type="submission" date="2020-10" db="EMBL/GenBank/DDBJ databases">
        <title>Complete genome sequence of Cupriavidus basilensis CCUG 49340T.</title>
        <authorList>
            <person name="Salva-Serra F."/>
            <person name="Donoso R.A."/>
            <person name="Cho K.H."/>
            <person name="Yoo J.A."/>
            <person name="Lee K."/>
            <person name="Yoon S.-H."/>
            <person name="Perez-Pantoja D."/>
            <person name="Moore E.R.B."/>
        </authorList>
    </citation>
    <scope>NUCLEOTIDE SEQUENCE [LARGE SCALE GENOMIC DNA]</scope>
    <source>
        <strain evidence="4">CCUG 49340</strain>
    </source>
</reference>
<sequence>MPGHTYHAYHPYHARLSPSPPTQRISALSTYPRRGILAGLIAGIASIAAAGLAGCATVDVTVPDSIAAPAAFSEAPAEGTPAGAQDLAQWWQNWNDPELTQRVTKALAANLDLRVAQARVAEARAIGQVAESALYPTLSAQARAARGVADLRSPPGLPDTSPGLDGHLAGLTVAWEVDVFGARRSDAQAAAAVALSAEERLRGTRLVIAADVAENYLAARGLQRRMQQLDRSTEIVGQLLSYTRARYAAGQAQSYDVERVSEQLGALQAQRPVLTSQISMRERRLAVLAGQVPQAAAALSPPPAFFVPSPPAGQVPSDVIERRPDVRAMAALVRAQAARLGSAKAEQFPRFYLTFLGQDGRLHVDGLPALSGTGGLVGVGVQLPIFTAGRIQAGIDAGDARLQAAQAEYNQTVLRTLEEVDNAYSQRSSLDQRGARLADVVATAQRNSQNATRLYEGGQRTLQDVLSARVGALQREDELIQTQTAQALAAVQLYRALGGEWPGDPEPARH</sequence>
<evidence type="ECO:0000313" key="3">
    <source>
        <dbReference type="EMBL" id="QOT78074.1"/>
    </source>
</evidence>
<dbReference type="PANTHER" id="PTHR30203:SF25">
    <property type="entry name" value="OUTER MEMBRANE PROTEIN-RELATED"/>
    <property type="match status" value="1"/>
</dbReference>
<organism evidence="3 4">
    <name type="scientific">Cupriavidus basilensis</name>
    <dbReference type="NCBI Taxonomy" id="68895"/>
    <lineage>
        <taxon>Bacteria</taxon>
        <taxon>Pseudomonadati</taxon>
        <taxon>Pseudomonadota</taxon>
        <taxon>Betaproteobacteria</taxon>
        <taxon>Burkholderiales</taxon>
        <taxon>Burkholderiaceae</taxon>
        <taxon>Cupriavidus</taxon>
    </lineage>
</organism>
<gene>
    <name evidence="3" type="ORF">F7R26_008705</name>
</gene>
<dbReference type="Gene3D" id="1.20.1600.10">
    <property type="entry name" value="Outer membrane efflux proteins (OEP)"/>
    <property type="match status" value="1"/>
</dbReference>
<dbReference type="EMBL" id="CP062803">
    <property type="protein sequence ID" value="QOT78074.1"/>
    <property type="molecule type" value="Genomic_DNA"/>
</dbReference>
<dbReference type="Pfam" id="PF02321">
    <property type="entry name" value="OEP"/>
    <property type="match status" value="2"/>
</dbReference>
<comment type="similarity">
    <text evidence="1 2">Belongs to the outer membrane factor (OMF) (TC 1.B.17) family.</text>
</comment>
<keyword evidence="2" id="KW-0564">Palmitate</keyword>
<dbReference type="PANTHER" id="PTHR30203">
    <property type="entry name" value="OUTER MEMBRANE CATION EFFLUX PROTEIN"/>
    <property type="match status" value="1"/>
</dbReference>
<evidence type="ECO:0000256" key="1">
    <source>
        <dbReference type="ARBA" id="ARBA00007613"/>
    </source>
</evidence>
<name>A0A643FWI5_9BURK</name>
<dbReference type="InterPro" id="IPR010131">
    <property type="entry name" value="MdtP/NodT-like"/>
</dbReference>
<dbReference type="AlphaFoldDB" id="A0A643FWI5"/>
<keyword evidence="2" id="KW-0472">Membrane</keyword>
<keyword evidence="2" id="KW-1134">Transmembrane beta strand</keyword>
<dbReference type="GO" id="GO:0015562">
    <property type="term" value="F:efflux transmembrane transporter activity"/>
    <property type="evidence" value="ECO:0007669"/>
    <property type="project" value="InterPro"/>
</dbReference>